<name>U9UC08_RHIID</name>
<dbReference type="AlphaFoldDB" id="U9UC08"/>
<accession>U9UC08</accession>
<gene>
    <name evidence="1" type="ORF">GLOINDRAFT_84138</name>
</gene>
<dbReference type="HOGENOM" id="CLU_2027937_0_0_1"/>
<organism evidence="1">
    <name type="scientific">Rhizophagus irregularis (strain DAOM 181602 / DAOM 197198 / MUCL 43194)</name>
    <name type="common">Arbuscular mycorrhizal fungus</name>
    <name type="synonym">Glomus intraradices</name>
    <dbReference type="NCBI Taxonomy" id="747089"/>
    <lineage>
        <taxon>Eukaryota</taxon>
        <taxon>Fungi</taxon>
        <taxon>Fungi incertae sedis</taxon>
        <taxon>Mucoromycota</taxon>
        <taxon>Glomeromycotina</taxon>
        <taxon>Glomeromycetes</taxon>
        <taxon>Glomerales</taxon>
        <taxon>Glomeraceae</taxon>
        <taxon>Rhizophagus</taxon>
    </lineage>
</organism>
<reference evidence="1" key="1">
    <citation type="submission" date="2013-07" db="EMBL/GenBank/DDBJ databases">
        <title>The genome of an arbuscular mycorrhizal fungus provides insights into the evolution of the oldest plant symbiosis.</title>
        <authorList>
            <consortium name="DOE Joint Genome Institute"/>
            <person name="Tisserant E."/>
            <person name="Malbreil M."/>
            <person name="Kuo A."/>
            <person name="Kohler A."/>
            <person name="Symeonidi A."/>
            <person name="Balestrini R."/>
            <person name="Charron P."/>
            <person name="Duensing N."/>
            <person name="Frei-dit-Frey N."/>
            <person name="Gianinazzi-Pearson V."/>
            <person name="Gilbert B."/>
            <person name="Handa Y."/>
            <person name="Hijri M."/>
            <person name="Kaul R."/>
            <person name="Kawaguchi M."/>
            <person name="Krajinski F."/>
            <person name="Lammers P."/>
            <person name="Lapierre D."/>
            <person name="Masclaux F.G."/>
            <person name="Murat C."/>
            <person name="Morin E."/>
            <person name="Ndikumana S."/>
            <person name="Pagni M."/>
            <person name="Petitpierre D."/>
            <person name="Requena N."/>
            <person name="Rosikiewicz P."/>
            <person name="Riley R."/>
            <person name="Saito K."/>
            <person name="San Clemente H."/>
            <person name="Shapiro H."/>
            <person name="van Tuinen D."/>
            <person name="Becard G."/>
            <person name="Bonfante P."/>
            <person name="Paszkowski U."/>
            <person name="Shachar-Hill Y."/>
            <person name="Young J.P."/>
            <person name="Sanders I.R."/>
            <person name="Henrissat B."/>
            <person name="Rensing S.A."/>
            <person name="Grigoriev I.V."/>
            <person name="Corradi N."/>
            <person name="Roux C."/>
            <person name="Martin F."/>
        </authorList>
    </citation>
    <scope>NUCLEOTIDE SEQUENCE</scope>
    <source>
        <strain evidence="1">DAOM 197198</strain>
    </source>
</reference>
<protein>
    <submittedName>
        <fullName evidence="1">Uncharacterized protein</fullName>
    </submittedName>
</protein>
<sequence>MSPAYTKQKTRHASVPAESESEWSTNEKLTGYTIVEPKTWQYIKYVCTLGKILVILVSEFTLGHYNSNRFPKIGWSFKMAFMNIRAKKPVLMRNSTPCDFYSTTTCSSSSEQGAFEKIVDDY</sequence>
<dbReference type="EMBL" id="KI279659">
    <property type="protein sequence ID" value="ESA17954.1"/>
    <property type="molecule type" value="Genomic_DNA"/>
</dbReference>
<dbReference type="VEuPathDB" id="FungiDB:RhiirFUN_011362"/>
<proteinExistence type="predicted"/>
<evidence type="ECO:0000313" key="1">
    <source>
        <dbReference type="EMBL" id="ESA17954.1"/>
    </source>
</evidence>